<dbReference type="PANTHER" id="PTHR43031:SF17">
    <property type="entry name" value="SULFURTRANSFERASE YTWF-RELATED"/>
    <property type="match status" value="1"/>
</dbReference>
<dbReference type="AlphaFoldDB" id="A0A090IWX2"/>
<dbReference type="SMART" id="SM00450">
    <property type="entry name" value="RHOD"/>
    <property type="match status" value="1"/>
</dbReference>
<dbReference type="InterPro" id="IPR050229">
    <property type="entry name" value="GlpE_sulfurtransferase"/>
</dbReference>
<reference evidence="2 3" key="1">
    <citation type="submission" date="2014-07" db="EMBL/GenBank/DDBJ databases">
        <authorList>
            <person name="Wibberg Daniel"/>
        </authorList>
    </citation>
    <scope>NUCLEOTIDE SEQUENCE [LARGE SCALE GENOMIC DNA]</scope>
</reference>
<feature type="domain" description="Rhodanese" evidence="1">
    <location>
        <begin position="15"/>
        <end position="98"/>
    </location>
</feature>
<protein>
    <recommendedName>
        <fullName evidence="1">Rhodanese domain-containing protein</fullName>
    </recommendedName>
</protein>
<dbReference type="Gene3D" id="3.40.250.10">
    <property type="entry name" value="Rhodanese-like domain"/>
    <property type="match status" value="1"/>
</dbReference>
<organism evidence="2 3">
    <name type="scientific">Caldibacillus thermoamylovorans</name>
    <dbReference type="NCBI Taxonomy" id="35841"/>
    <lineage>
        <taxon>Bacteria</taxon>
        <taxon>Bacillati</taxon>
        <taxon>Bacillota</taxon>
        <taxon>Bacilli</taxon>
        <taxon>Bacillales</taxon>
        <taxon>Bacillaceae</taxon>
        <taxon>Caldibacillus</taxon>
    </lineage>
</organism>
<dbReference type="InterPro" id="IPR001763">
    <property type="entry name" value="Rhodanese-like_dom"/>
</dbReference>
<proteinExistence type="predicted"/>
<dbReference type="CDD" id="cd00158">
    <property type="entry name" value="RHOD"/>
    <property type="match status" value="1"/>
</dbReference>
<dbReference type="Pfam" id="PF00581">
    <property type="entry name" value="Rhodanese"/>
    <property type="match status" value="1"/>
</dbReference>
<dbReference type="PROSITE" id="PS50206">
    <property type="entry name" value="RHODANESE_3"/>
    <property type="match status" value="1"/>
</dbReference>
<gene>
    <name evidence="2" type="ORF">BT1A1_1061</name>
</gene>
<dbReference type="Proteomes" id="UP000040576">
    <property type="component" value="Unassembled WGS sequence"/>
</dbReference>
<keyword evidence="3" id="KW-1185">Reference proteome</keyword>
<evidence type="ECO:0000313" key="2">
    <source>
        <dbReference type="EMBL" id="CEE00893.1"/>
    </source>
</evidence>
<evidence type="ECO:0000259" key="1">
    <source>
        <dbReference type="PROSITE" id="PS50206"/>
    </source>
</evidence>
<dbReference type="RefSeq" id="WP_034768800.1">
    <property type="nucleotide sequence ID" value="NZ_CCRF01000037.1"/>
</dbReference>
<dbReference type="InterPro" id="IPR036873">
    <property type="entry name" value="Rhodanese-like_dom_sf"/>
</dbReference>
<sequence>MKNITAKQLEEKLERGEKVNIIDVREDDEVVQGMIPGAKHIRLGDLPNSLSNLNKNEHYYIVCHAGGRSAMACEFLVEQGFDVTNMLGGMMAWQGDIVEP</sequence>
<dbReference type="PANTHER" id="PTHR43031">
    <property type="entry name" value="FAD-DEPENDENT OXIDOREDUCTASE"/>
    <property type="match status" value="1"/>
</dbReference>
<dbReference type="EMBL" id="CCRF01000037">
    <property type="protein sequence ID" value="CEE00893.1"/>
    <property type="molecule type" value="Genomic_DNA"/>
</dbReference>
<evidence type="ECO:0000313" key="3">
    <source>
        <dbReference type="Proteomes" id="UP000040576"/>
    </source>
</evidence>
<name>A0A090IWX2_9BACI</name>
<dbReference type="SUPFAM" id="SSF52821">
    <property type="entry name" value="Rhodanese/Cell cycle control phosphatase"/>
    <property type="match status" value="1"/>
</dbReference>
<accession>A0A090IWX2</accession>